<dbReference type="OrthoDB" id="6222486at2759"/>
<dbReference type="PANTHER" id="PTHR47204">
    <property type="entry name" value="OS02G0168900 PROTEIN"/>
    <property type="match status" value="1"/>
</dbReference>
<organism evidence="2 3">
    <name type="scientific">Pycnoporus cinnabarinus</name>
    <name type="common">Cinnabar-red polypore</name>
    <name type="synonym">Trametes cinnabarina</name>
    <dbReference type="NCBI Taxonomy" id="5643"/>
    <lineage>
        <taxon>Eukaryota</taxon>
        <taxon>Fungi</taxon>
        <taxon>Dikarya</taxon>
        <taxon>Basidiomycota</taxon>
        <taxon>Agaricomycotina</taxon>
        <taxon>Agaricomycetes</taxon>
        <taxon>Polyporales</taxon>
        <taxon>Polyporaceae</taxon>
        <taxon>Trametes</taxon>
    </lineage>
</organism>
<evidence type="ECO:0000313" key="2">
    <source>
        <dbReference type="EMBL" id="CDO68842.1"/>
    </source>
</evidence>
<reference evidence="2" key="1">
    <citation type="submission" date="2014-01" db="EMBL/GenBank/DDBJ databases">
        <title>The genome of the white-rot fungus Pycnoporus cinnabarinus: a basidiomycete model with a versatile arsenal for lignocellulosic biomass breakdown.</title>
        <authorList>
            <person name="Levasseur A."/>
            <person name="Lomascolo A."/>
            <person name="Ruiz-Duenas F.J."/>
            <person name="Uzan E."/>
            <person name="Piumi F."/>
            <person name="Kues U."/>
            <person name="Ram A.F.J."/>
            <person name="Murat C."/>
            <person name="Haon M."/>
            <person name="Benoit I."/>
            <person name="Arfi Y."/>
            <person name="Chevret D."/>
            <person name="Drula E."/>
            <person name="Kwon M.J."/>
            <person name="Gouret P."/>
            <person name="Lesage-Meessen L."/>
            <person name="Lombard V."/>
            <person name="Mariette J."/>
            <person name="Noirot C."/>
            <person name="Park J."/>
            <person name="Patyshakuliyeva A."/>
            <person name="Wieneger R.A.B."/>
            <person name="Wosten H.A.B."/>
            <person name="Martin F."/>
            <person name="Coutinho P.M."/>
            <person name="de Vries R."/>
            <person name="Martinez A.T."/>
            <person name="Klopp C."/>
            <person name="Pontarotti P."/>
            <person name="Henrissat B."/>
            <person name="Record E."/>
        </authorList>
    </citation>
    <scope>NUCLEOTIDE SEQUENCE [LARGE SCALE GENOMIC DNA]</scope>
    <source>
        <strain evidence="2">BRFM137</strain>
    </source>
</reference>
<dbReference type="AlphaFoldDB" id="A0A060S380"/>
<dbReference type="Pfam" id="PF08615">
    <property type="entry name" value="RNase_H2_suC"/>
    <property type="match status" value="1"/>
</dbReference>
<evidence type="ECO:0000313" key="3">
    <source>
        <dbReference type="Proteomes" id="UP000029665"/>
    </source>
</evidence>
<accession>A0A060S380</accession>
<dbReference type="HOGENOM" id="CLU_071098_0_0_1"/>
<gene>
    <name evidence="2" type="ORF">BN946_scf184805.g51</name>
</gene>
<keyword evidence="3" id="KW-1185">Reference proteome</keyword>
<dbReference type="OMA" id="SFVLWHP"/>
<proteinExistence type="predicted"/>
<dbReference type="GO" id="GO:0006401">
    <property type="term" value="P:RNA catabolic process"/>
    <property type="evidence" value="ECO:0007669"/>
    <property type="project" value="InterPro"/>
</dbReference>
<dbReference type="EMBL" id="CCBP010000026">
    <property type="protein sequence ID" value="CDO68842.1"/>
    <property type="molecule type" value="Genomic_DNA"/>
</dbReference>
<evidence type="ECO:0000256" key="1">
    <source>
        <dbReference type="SAM" id="MobiDB-lite"/>
    </source>
</evidence>
<dbReference type="PANTHER" id="PTHR47204:SF1">
    <property type="entry name" value="RIBONUCLEASE H2 SUBUNIT C"/>
    <property type="match status" value="1"/>
</dbReference>
<sequence length="230" mass="25222">MPFHIAYSGPAPVSTYFRTQSAREPTFGRQAKNVETRVAALEAQSPSNSHTTLLADSQSLMASSSSSTLVDVDMHQSDTLPSASSQATSRHYTSAFRGRSMHGLRIDLPDGYSGIVLQTPDDTTVNGRAPASRAAEEARPKSRAKAKPTVRTTRRAKRAEEDVEDAVEDPLGAAQLLWEGSTRVLRPAAQFASFVLWHPDIPVDEGRDEYIRSLTEWTKLAAEIHRVEDC</sequence>
<dbReference type="Gene3D" id="2.40.128.680">
    <property type="match status" value="1"/>
</dbReference>
<feature type="region of interest" description="Disordered" evidence="1">
    <location>
        <begin position="118"/>
        <end position="166"/>
    </location>
</feature>
<protein>
    <submittedName>
        <fullName evidence="2">Uncharacterized protein</fullName>
    </submittedName>
</protein>
<dbReference type="STRING" id="5643.A0A060S380"/>
<dbReference type="InterPro" id="IPR013924">
    <property type="entry name" value="RNase_H2_suC"/>
</dbReference>
<feature type="compositionally biased region" description="Basic residues" evidence="1">
    <location>
        <begin position="141"/>
        <end position="157"/>
    </location>
</feature>
<name>A0A060S380_PYCCI</name>
<dbReference type="GO" id="GO:0032299">
    <property type="term" value="C:ribonuclease H2 complex"/>
    <property type="evidence" value="ECO:0007669"/>
    <property type="project" value="InterPro"/>
</dbReference>
<comment type="caution">
    <text evidence="2">The sequence shown here is derived from an EMBL/GenBank/DDBJ whole genome shotgun (WGS) entry which is preliminary data.</text>
</comment>
<dbReference type="Proteomes" id="UP000029665">
    <property type="component" value="Unassembled WGS sequence"/>
</dbReference>